<gene>
    <name evidence="4" type="ORF">M378DRAFT_39669</name>
</gene>
<feature type="domain" description="DDE Tnp4" evidence="3">
    <location>
        <begin position="3"/>
        <end position="100"/>
    </location>
</feature>
<dbReference type="InParanoid" id="A0A0C2SM21"/>
<dbReference type="HOGENOM" id="CLU_018552_9_2_1"/>
<comment type="cofactor">
    <cofactor evidence="1">
        <name>a divalent metal cation</name>
        <dbReference type="ChEBI" id="CHEBI:60240"/>
    </cofactor>
</comment>
<dbReference type="GO" id="GO:0046872">
    <property type="term" value="F:metal ion binding"/>
    <property type="evidence" value="ECO:0007669"/>
    <property type="project" value="UniProtKB-KW"/>
</dbReference>
<sequence length="112" mass="13024">TAWAQTRLAREHDDLMDKGEWVWADSAYPIDVWVVAPYKKPERDLPDNEVYNNHVSMVRIRSEHAIGFLKGRFHSLKNLRARICDKKSHILATYWVAACIGVHAFAMQCEEQ</sequence>
<protein>
    <recommendedName>
        <fullName evidence="3">DDE Tnp4 domain-containing protein</fullName>
    </recommendedName>
</protein>
<feature type="non-terminal residue" evidence="4">
    <location>
        <position position="1"/>
    </location>
</feature>
<dbReference type="Pfam" id="PF13359">
    <property type="entry name" value="DDE_Tnp_4"/>
    <property type="match status" value="1"/>
</dbReference>
<dbReference type="EMBL" id="KN818589">
    <property type="protein sequence ID" value="KIL54974.1"/>
    <property type="molecule type" value="Genomic_DNA"/>
</dbReference>
<keyword evidence="5" id="KW-1185">Reference proteome</keyword>
<reference evidence="4 5" key="1">
    <citation type="submission" date="2014-04" db="EMBL/GenBank/DDBJ databases">
        <title>Evolutionary Origins and Diversification of the Mycorrhizal Mutualists.</title>
        <authorList>
            <consortium name="DOE Joint Genome Institute"/>
            <consortium name="Mycorrhizal Genomics Consortium"/>
            <person name="Kohler A."/>
            <person name="Kuo A."/>
            <person name="Nagy L.G."/>
            <person name="Floudas D."/>
            <person name="Copeland A."/>
            <person name="Barry K.W."/>
            <person name="Cichocki N."/>
            <person name="Veneault-Fourrey C."/>
            <person name="LaButti K."/>
            <person name="Lindquist E.A."/>
            <person name="Lipzen A."/>
            <person name="Lundell T."/>
            <person name="Morin E."/>
            <person name="Murat C."/>
            <person name="Riley R."/>
            <person name="Ohm R."/>
            <person name="Sun H."/>
            <person name="Tunlid A."/>
            <person name="Henrissat B."/>
            <person name="Grigoriev I.V."/>
            <person name="Hibbett D.S."/>
            <person name="Martin F."/>
        </authorList>
    </citation>
    <scope>NUCLEOTIDE SEQUENCE [LARGE SCALE GENOMIC DNA]</scope>
    <source>
        <strain evidence="4 5">Koide BX008</strain>
    </source>
</reference>
<feature type="non-terminal residue" evidence="4">
    <location>
        <position position="112"/>
    </location>
</feature>
<dbReference type="AlphaFoldDB" id="A0A0C2SM21"/>
<dbReference type="Proteomes" id="UP000054549">
    <property type="component" value="Unassembled WGS sequence"/>
</dbReference>
<keyword evidence="2" id="KW-0479">Metal-binding</keyword>
<evidence type="ECO:0000313" key="5">
    <source>
        <dbReference type="Proteomes" id="UP000054549"/>
    </source>
</evidence>
<evidence type="ECO:0000259" key="3">
    <source>
        <dbReference type="Pfam" id="PF13359"/>
    </source>
</evidence>
<organism evidence="4 5">
    <name type="scientific">Amanita muscaria (strain Koide BX008)</name>
    <dbReference type="NCBI Taxonomy" id="946122"/>
    <lineage>
        <taxon>Eukaryota</taxon>
        <taxon>Fungi</taxon>
        <taxon>Dikarya</taxon>
        <taxon>Basidiomycota</taxon>
        <taxon>Agaricomycotina</taxon>
        <taxon>Agaricomycetes</taxon>
        <taxon>Agaricomycetidae</taxon>
        <taxon>Agaricales</taxon>
        <taxon>Pluteineae</taxon>
        <taxon>Amanitaceae</taxon>
        <taxon>Amanita</taxon>
    </lineage>
</organism>
<evidence type="ECO:0000313" key="4">
    <source>
        <dbReference type="EMBL" id="KIL54974.1"/>
    </source>
</evidence>
<evidence type="ECO:0000256" key="2">
    <source>
        <dbReference type="ARBA" id="ARBA00022723"/>
    </source>
</evidence>
<dbReference type="InterPro" id="IPR027806">
    <property type="entry name" value="HARBI1_dom"/>
</dbReference>
<dbReference type="OrthoDB" id="2649667at2759"/>
<proteinExistence type="predicted"/>
<evidence type="ECO:0000256" key="1">
    <source>
        <dbReference type="ARBA" id="ARBA00001968"/>
    </source>
</evidence>
<name>A0A0C2SM21_AMAMK</name>
<accession>A0A0C2SM21</accession>